<dbReference type="InterPro" id="IPR025366">
    <property type="entry name" value="DUF4270"/>
</dbReference>
<dbReference type="OrthoDB" id="1466062at2"/>
<organism evidence="2 3">
    <name type="scientific">Pedobacter duraquae</name>
    <dbReference type="NCBI Taxonomy" id="425511"/>
    <lineage>
        <taxon>Bacteria</taxon>
        <taxon>Pseudomonadati</taxon>
        <taxon>Bacteroidota</taxon>
        <taxon>Sphingobacteriia</taxon>
        <taxon>Sphingobacteriales</taxon>
        <taxon>Sphingobacteriaceae</taxon>
        <taxon>Pedobacter</taxon>
    </lineage>
</organism>
<evidence type="ECO:0000313" key="3">
    <source>
        <dbReference type="Proteomes" id="UP000295499"/>
    </source>
</evidence>
<feature type="signal peptide" evidence="1">
    <location>
        <begin position="1"/>
        <end position="19"/>
    </location>
</feature>
<dbReference type="Proteomes" id="UP000295499">
    <property type="component" value="Unassembled WGS sequence"/>
</dbReference>
<comment type="caution">
    <text evidence="2">The sequence shown here is derived from an EMBL/GenBank/DDBJ whole genome shotgun (WGS) entry which is preliminary data.</text>
</comment>
<name>A0A4R6IHK7_9SPHI</name>
<feature type="chain" id="PRO_5020387421" evidence="1">
    <location>
        <begin position="20"/>
        <end position="483"/>
    </location>
</feature>
<reference evidence="2 3" key="1">
    <citation type="submission" date="2019-03" db="EMBL/GenBank/DDBJ databases">
        <title>Genomic Encyclopedia of Archaeal and Bacterial Type Strains, Phase II (KMG-II): from individual species to whole genera.</title>
        <authorList>
            <person name="Goeker M."/>
        </authorList>
    </citation>
    <scope>NUCLEOTIDE SEQUENCE [LARGE SCALE GENOMIC DNA]</scope>
    <source>
        <strain evidence="2 3">DSM 19034</strain>
    </source>
</reference>
<evidence type="ECO:0000313" key="2">
    <source>
        <dbReference type="EMBL" id="TDO21407.1"/>
    </source>
</evidence>
<gene>
    <name evidence="2" type="ORF">CLV32_2512</name>
</gene>
<protein>
    <submittedName>
        <fullName evidence="2">Uncharacterized protein DUF4270</fullName>
    </submittedName>
</protein>
<dbReference type="Pfam" id="PF14092">
    <property type="entry name" value="DUF4270"/>
    <property type="match status" value="1"/>
</dbReference>
<accession>A0A4R6IHK7</accession>
<proteinExistence type="predicted"/>
<dbReference type="EMBL" id="SNWM01000003">
    <property type="protein sequence ID" value="TDO21407.1"/>
    <property type="molecule type" value="Genomic_DNA"/>
</dbReference>
<keyword evidence="3" id="KW-1185">Reference proteome</keyword>
<evidence type="ECO:0000256" key="1">
    <source>
        <dbReference type="SAM" id="SignalP"/>
    </source>
</evidence>
<dbReference type="PROSITE" id="PS51257">
    <property type="entry name" value="PROKAR_LIPOPROTEIN"/>
    <property type="match status" value="1"/>
</dbReference>
<dbReference type="RefSeq" id="WP_133555885.1">
    <property type="nucleotide sequence ID" value="NZ_SNWM01000003.1"/>
</dbReference>
<sequence length="483" mass="51108">MKFKRLDLLTLLISLFIFASCKNSSTIGLDLDPATAIQGKLIDSVTVTTRTVADQPATSAGLTTYPFGYITDPTFGTSEASIAMSVGLPSSAAYDFGTNAVVDSAILVLPYATSGFYGDSTSTYSIDVHQLKSDITDAGAAAFKTDKSFAYNTTLSGYPDGVFGNYTGSVKPNTPFKVTAIVSGGIDTLVAVPAQIRVKLDKAFIQNNIVNLGTASLINNATFTNNFKGLHLSLNKSKSTGKGGIMYFNFSGGTSQLEVYFKRQNSTTATVVDTVLASFPISSSTAPVAATVSHNYTGTDIAKQLSTPTVQYQSTYIQGLTGVRNKISFPYLASFIKNLGGKVVINKAELVLDLSSGTDIAPFYPATVLALYTTDLAGARVNILDNQAPTTSVANPNYLSNFGGGYDATNKNYTFVITSYLQSLLDGKTVDYGTYIGASSTSILPSSTTYLQPPVTSADRSVIGAFGNATNKVKLNIYYTKIN</sequence>
<keyword evidence="1" id="KW-0732">Signal</keyword>
<dbReference type="AlphaFoldDB" id="A0A4R6IHK7"/>